<comment type="caution">
    <text evidence="3">The sequence shown here is derived from an EMBL/GenBank/DDBJ whole genome shotgun (WGS) entry which is preliminary data.</text>
</comment>
<dbReference type="Proteomes" id="UP000429607">
    <property type="component" value="Unassembled WGS sequence"/>
</dbReference>
<evidence type="ECO:0000256" key="1">
    <source>
        <dbReference type="SAM" id="MobiDB-lite"/>
    </source>
</evidence>
<feature type="region of interest" description="Disordered" evidence="1">
    <location>
        <begin position="254"/>
        <end position="277"/>
    </location>
</feature>
<dbReference type="EMBL" id="QXFT01000811">
    <property type="protein sequence ID" value="KAE9335343.1"/>
    <property type="molecule type" value="Genomic_DNA"/>
</dbReference>
<name>A0A6A4F387_9STRA</name>
<dbReference type="Proteomes" id="UP000434957">
    <property type="component" value="Unassembled WGS sequence"/>
</dbReference>
<evidence type="ECO:0000313" key="3">
    <source>
        <dbReference type="EMBL" id="KAE9335343.1"/>
    </source>
</evidence>
<reference evidence="3 5" key="1">
    <citation type="submission" date="2018-08" db="EMBL/GenBank/DDBJ databases">
        <title>Genomic investigation of the strawberry pathogen Phytophthora fragariae indicates pathogenicity is determined by transcriptional variation in three key races.</title>
        <authorList>
            <person name="Adams T.M."/>
            <person name="Armitage A.D."/>
            <person name="Sobczyk M.K."/>
            <person name="Bates H.J."/>
            <person name="Dunwell J.M."/>
            <person name="Nellist C.F."/>
            <person name="Harrison R.J."/>
        </authorList>
    </citation>
    <scope>NUCLEOTIDE SEQUENCE [LARGE SCALE GENOMIC DNA]</scope>
    <source>
        <strain evidence="2 4">SCRP249</strain>
        <strain evidence="3 5">SCRP333</strain>
    </source>
</reference>
<keyword evidence="5" id="KW-1185">Reference proteome</keyword>
<evidence type="ECO:0000313" key="5">
    <source>
        <dbReference type="Proteomes" id="UP000434957"/>
    </source>
</evidence>
<gene>
    <name evidence="2" type="ORF">PR001_g12333</name>
    <name evidence="3" type="ORF">PR003_g13061</name>
</gene>
<dbReference type="EMBL" id="QXFV01000798">
    <property type="protein sequence ID" value="KAE9025801.1"/>
    <property type="molecule type" value="Genomic_DNA"/>
</dbReference>
<evidence type="ECO:0000313" key="2">
    <source>
        <dbReference type="EMBL" id="KAE9025801.1"/>
    </source>
</evidence>
<evidence type="ECO:0000313" key="4">
    <source>
        <dbReference type="Proteomes" id="UP000429607"/>
    </source>
</evidence>
<protein>
    <submittedName>
        <fullName evidence="3">Uncharacterized protein</fullName>
    </submittedName>
</protein>
<dbReference type="AlphaFoldDB" id="A0A6A4F387"/>
<proteinExistence type="predicted"/>
<accession>A0A6A4F387</accession>
<organism evidence="3 5">
    <name type="scientific">Phytophthora rubi</name>
    <dbReference type="NCBI Taxonomy" id="129364"/>
    <lineage>
        <taxon>Eukaryota</taxon>
        <taxon>Sar</taxon>
        <taxon>Stramenopiles</taxon>
        <taxon>Oomycota</taxon>
        <taxon>Peronosporomycetes</taxon>
        <taxon>Peronosporales</taxon>
        <taxon>Peronosporaceae</taxon>
        <taxon>Phytophthora</taxon>
    </lineage>
</organism>
<sequence>MAVRRINGAIRRLDWDAVEIVLLRDDDDEAPAEVEVCEASLDDWDRYVRSESQAMKSRFMEWRDDRIWIVELVTDIHEGAVRRFDTMIGVGTGNSAGTHLKGRLAAHAHTPPAGLAGSRRWEADCSYGPSNTVVGAVLPNGLNWRDFYTVKVEIGVSQKWPKLNAKAAIWRQYPGLQYIVLIRLSPRLRVRQYRLEQRVNGQFPVNDDRIDIVQGTVLNFDAHLLLGLPGDADLPHGFQDPVTVDLLDIVEYARPEDSPSPPGAQPNFQRRVRRRRA</sequence>